<name>A0ABY9VAK9_9BACI</name>
<keyword evidence="2" id="KW-0808">Transferase</keyword>
<dbReference type="GO" id="GO:0008168">
    <property type="term" value="F:methyltransferase activity"/>
    <property type="evidence" value="ECO:0007669"/>
    <property type="project" value="UniProtKB-KW"/>
</dbReference>
<accession>A0ABY9VAK9</accession>
<proteinExistence type="predicted"/>
<keyword evidence="2" id="KW-0489">Methyltransferase</keyword>
<protein>
    <submittedName>
        <fullName evidence="2">Methyltransferase domain-containing protein</fullName>
    </submittedName>
</protein>
<dbReference type="Gene3D" id="3.40.50.150">
    <property type="entry name" value="Vaccinia Virus protein VP39"/>
    <property type="match status" value="1"/>
</dbReference>
<dbReference type="EMBL" id="CP134494">
    <property type="protein sequence ID" value="WNF20923.1"/>
    <property type="molecule type" value="Genomic_DNA"/>
</dbReference>
<gene>
    <name evidence="2" type="ORF">RH061_11980</name>
</gene>
<dbReference type="InterPro" id="IPR052356">
    <property type="entry name" value="Thiol_S-MT"/>
</dbReference>
<dbReference type="PANTHER" id="PTHR45036:SF1">
    <property type="entry name" value="METHYLTRANSFERASE LIKE 7A"/>
    <property type="match status" value="1"/>
</dbReference>
<feature type="domain" description="Methyltransferase type 11" evidence="1">
    <location>
        <begin position="45"/>
        <end position="140"/>
    </location>
</feature>
<dbReference type="InterPro" id="IPR013216">
    <property type="entry name" value="Methyltransf_11"/>
</dbReference>
<dbReference type="RefSeq" id="WP_286182737.1">
    <property type="nucleotide sequence ID" value="NZ_CP134494.1"/>
</dbReference>
<organism evidence="2 3">
    <name type="scientific">Mesobacillus jeotgali</name>
    <dbReference type="NCBI Taxonomy" id="129985"/>
    <lineage>
        <taxon>Bacteria</taxon>
        <taxon>Bacillati</taxon>
        <taxon>Bacillota</taxon>
        <taxon>Bacilli</taxon>
        <taxon>Bacillales</taxon>
        <taxon>Bacillaceae</taxon>
        <taxon>Mesobacillus</taxon>
    </lineage>
</organism>
<dbReference type="PANTHER" id="PTHR45036">
    <property type="entry name" value="METHYLTRANSFERASE LIKE 7B"/>
    <property type="match status" value="1"/>
</dbReference>
<sequence length="206" mass="23199">MKQELNEKIKKRYNRVSKIYDRMDRMIREDWRRDLLAGAYGDVMEAGVGTGANLSFYPNNIQSLIGVDFSSDMLKYAKQKASQLNASYKMELIEGDIQELPFPDNSFDTVVSTCVFCSVPDPIVGLEELRRVCKPDGQILMLEHMRSENQAAGLVMDILNPITVGMWGANINRETMANIKSAGLSVVGEERLMGSIMRRLLLSPNK</sequence>
<evidence type="ECO:0000313" key="2">
    <source>
        <dbReference type="EMBL" id="WNF20923.1"/>
    </source>
</evidence>
<evidence type="ECO:0000313" key="3">
    <source>
        <dbReference type="Proteomes" id="UP001303324"/>
    </source>
</evidence>
<dbReference type="InterPro" id="IPR029063">
    <property type="entry name" value="SAM-dependent_MTases_sf"/>
</dbReference>
<reference evidence="2 3" key="1">
    <citation type="submission" date="2023-09" db="EMBL/GenBank/DDBJ databases">
        <title>Microbial mechanism of fulvic acid promoting antimony reduction mineralization in rice fields.</title>
        <authorList>
            <person name="Chen G."/>
            <person name="Lan J."/>
        </authorList>
    </citation>
    <scope>NUCLEOTIDE SEQUENCE [LARGE SCALE GENOMIC DNA]</scope>
    <source>
        <strain evidence="2 3">PS1</strain>
    </source>
</reference>
<evidence type="ECO:0000259" key="1">
    <source>
        <dbReference type="Pfam" id="PF08241"/>
    </source>
</evidence>
<dbReference type="GO" id="GO:0032259">
    <property type="term" value="P:methylation"/>
    <property type="evidence" value="ECO:0007669"/>
    <property type="project" value="UniProtKB-KW"/>
</dbReference>
<dbReference type="SUPFAM" id="SSF53335">
    <property type="entry name" value="S-adenosyl-L-methionine-dependent methyltransferases"/>
    <property type="match status" value="1"/>
</dbReference>
<keyword evidence="3" id="KW-1185">Reference proteome</keyword>
<dbReference type="Pfam" id="PF08241">
    <property type="entry name" value="Methyltransf_11"/>
    <property type="match status" value="1"/>
</dbReference>
<dbReference type="CDD" id="cd02440">
    <property type="entry name" value="AdoMet_MTases"/>
    <property type="match status" value="1"/>
</dbReference>
<dbReference type="Proteomes" id="UP001303324">
    <property type="component" value="Chromosome"/>
</dbReference>